<dbReference type="GO" id="GO:0046872">
    <property type="term" value="F:metal ion binding"/>
    <property type="evidence" value="ECO:0007669"/>
    <property type="project" value="UniProtKB-KW"/>
</dbReference>
<keyword evidence="5" id="KW-1185">Reference proteome</keyword>
<comment type="similarity">
    <text evidence="1">Belongs to the FAH family.</text>
</comment>
<dbReference type="EMBL" id="JAPQKH010000003">
    <property type="protein sequence ID" value="KAJ5106613.1"/>
    <property type="molecule type" value="Genomic_DNA"/>
</dbReference>
<accession>A0A9W9FUI2</accession>
<dbReference type="GO" id="GO:0006107">
    <property type="term" value="P:oxaloacetate metabolic process"/>
    <property type="evidence" value="ECO:0007669"/>
    <property type="project" value="UniProtKB-ARBA"/>
</dbReference>
<name>A0A9W9FUI2_9EURO</name>
<dbReference type="OrthoDB" id="411064at2759"/>
<reference evidence="4" key="2">
    <citation type="journal article" date="2023" name="IMA Fungus">
        <title>Comparative genomic study of the Penicillium genus elucidates a diverse pangenome and 15 lateral gene transfer events.</title>
        <authorList>
            <person name="Petersen C."/>
            <person name="Sorensen T."/>
            <person name="Nielsen M.R."/>
            <person name="Sondergaard T.E."/>
            <person name="Sorensen J.L."/>
            <person name="Fitzpatrick D.A."/>
            <person name="Frisvad J.C."/>
            <person name="Nielsen K.L."/>
        </authorList>
    </citation>
    <scope>NUCLEOTIDE SEQUENCE</scope>
    <source>
        <strain evidence="4">IBT 30069</strain>
    </source>
</reference>
<dbReference type="GO" id="GO:0018773">
    <property type="term" value="F:acetylpyruvate hydrolase activity"/>
    <property type="evidence" value="ECO:0007669"/>
    <property type="project" value="TreeGrafter"/>
</dbReference>
<dbReference type="Gene3D" id="3.90.850.10">
    <property type="entry name" value="Fumarylacetoacetase-like, C-terminal domain"/>
    <property type="match status" value="1"/>
</dbReference>
<evidence type="ECO:0000256" key="2">
    <source>
        <dbReference type="ARBA" id="ARBA00022723"/>
    </source>
</evidence>
<evidence type="ECO:0000313" key="5">
    <source>
        <dbReference type="Proteomes" id="UP001149165"/>
    </source>
</evidence>
<evidence type="ECO:0000313" key="4">
    <source>
        <dbReference type="EMBL" id="KAJ5106613.1"/>
    </source>
</evidence>
<evidence type="ECO:0000256" key="1">
    <source>
        <dbReference type="ARBA" id="ARBA00010211"/>
    </source>
</evidence>
<gene>
    <name evidence="4" type="ORF">N7456_003288</name>
</gene>
<sequence length="287" mass="31654">MSTFNYLFQFEADDQDRLFAKCDSTEPVIGASVTAYSAFEDLLRDKNPRTATVAKLLPPLPNMNLPIYCVGLNYKSHAKEANLNVPANPPLWTKPAASLSAPNEPISVSRFCASHLPDWEGELAFVTSRDCRDVSPEEASSYILGYTIGNDLTCRFFQLPEQAAGQFFFAKAFDKFAPIGPVLASSDIFNKGRENATLTTRINGKVKQDAIIQQEMIFNPEQVLSWMSQSTTIPAHTVVMTGTPAGVGAFRKPREFLNDGDKIEIEISGLGVLKNQIKFEDGQDSIM</sequence>
<dbReference type="InterPro" id="IPR011234">
    <property type="entry name" value="Fumarylacetoacetase-like_C"/>
</dbReference>
<reference evidence="4" key="1">
    <citation type="submission" date="2022-11" db="EMBL/GenBank/DDBJ databases">
        <authorList>
            <person name="Petersen C."/>
        </authorList>
    </citation>
    <scope>NUCLEOTIDE SEQUENCE</scope>
    <source>
        <strain evidence="4">IBT 30069</strain>
    </source>
</reference>
<evidence type="ECO:0000259" key="3">
    <source>
        <dbReference type="Pfam" id="PF01557"/>
    </source>
</evidence>
<keyword evidence="2" id="KW-0479">Metal-binding</keyword>
<dbReference type="Pfam" id="PF01557">
    <property type="entry name" value="FAA_hydrolase"/>
    <property type="match status" value="1"/>
</dbReference>
<dbReference type="PANTHER" id="PTHR11820:SF86">
    <property type="entry name" value="FUMARYLACETOACETATE HYDROLASE FAMILY PROTEIN (AFU_ORTHOLOGUE AFUA_7G07000)"/>
    <property type="match status" value="1"/>
</dbReference>
<organism evidence="4 5">
    <name type="scientific">Penicillium angulare</name>
    <dbReference type="NCBI Taxonomy" id="116970"/>
    <lineage>
        <taxon>Eukaryota</taxon>
        <taxon>Fungi</taxon>
        <taxon>Dikarya</taxon>
        <taxon>Ascomycota</taxon>
        <taxon>Pezizomycotina</taxon>
        <taxon>Eurotiomycetes</taxon>
        <taxon>Eurotiomycetidae</taxon>
        <taxon>Eurotiales</taxon>
        <taxon>Aspergillaceae</taxon>
        <taxon>Penicillium</taxon>
    </lineage>
</organism>
<feature type="domain" description="Fumarylacetoacetase-like C-terminal" evidence="3">
    <location>
        <begin position="67"/>
        <end position="277"/>
    </location>
</feature>
<comment type="caution">
    <text evidence="4">The sequence shown here is derived from an EMBL/GenBank/DDBJ whole genome shotgun (WGS) entry which is preliminary data.</text>
</comment>
<dbReference type="PANTHER" id="PTHR11820">
    <property type="entry name" value="ACYLPYRUVASE"/>
    <property type="match status" value="1"/>
</dbReference>
<dbReference type="AlphaFoldDB" id="A0A9W9FUI2"/>
<dbReference type="Proteomes" id="UP001149165">
    <property type="component" value="Unassembled WGS sequence"/>
</dbReference>
<dbReference type="SUPFAM" id="SSF56529">
    <property type="entry name" value="FAH"/>
    <property type="match status" value="1"/>
</dbReference>
<proteinExistence type="inferred from homology"/>
<dbReference type="GO" id="GO:0050163">
    <property type="term" value="F:oxaloacetate tautomerase activity"/>
    <property type="evidence" value="ECO:0007669"/>
    <property type="project" value="UniProtKB-ARBA"/>
</dbReference>
<dbReference type="FunFam" id="3.90.850.10:FF:000002">
    <property type="entry name" value="2-hydroxyhepta-2,4-diene-1,7-dioate isomerase"/>
    <property type="match status" value="1"/>
</dbReference>
<dbReference type="InterPro" id="IPR036663">
    <property type="entry name" value="Fumarylacetoacetase_C_sf"/>
</dbReference>
<protein>
    <recommendedName>
        <fullName evidence="3">Fumarylacetoacetase-like C-terminal domain-containing protein</fullName>
    </recommendedName>
</protein>